<protein>
    <submittedName>
        <fullName evidence="6">Winged helix-turn-helix transcriptional regulator</fullName>
    </submittedName>
</protein>
<evidence type="ECO:0000259" key="5">
    <source>
        <dbReference type="SMART" id="SM00418"/>
    </source>
</evidence>
<dbReference type="CDD" id="cd00090">
    <property type="entry name" value="HTH_ARSR"/>
    <property type="match status" value="1"/>
</dbReference>
<dbReference type="SMART" id="SM00418">
    <property type="entry name" value="HTH_ARSR"/>
    <property type="match status" value="1"/>
</dbReference>
<feature type="region of interest" description="Disordered" evidence="4">
    <location>
        <begin position="308"/>
        <end position="333"/>
    </location>
</feature>
<proteinExistence type="predicted"/>
<sequence length="333" mass="35198">MQNVHFTIDDLAKLKIVPTVGPVAEAVFAVDLLRRGAGGAPFAKWREAVGLRMRRARSSADALTGPGGLRPRPAPESGELQQRARGSWLFDLVSSEGAADDVECLDPVMERVHDLGVAPYWAQARTHLQLDRDRRCRLLVGGGIEHLLSTLHAWIDWSPPVLTVASGRTQEIELRGNGLVIVPSLFLAQPMVFADPAGTDRAPVLVYPAPLDLDTADSLWSAARAGDRALAALVGRTRAKVLQALTETCSTSELGRRLGISPAAASQHATVLREAGLVTSRRRSNTMLHSLTALGSALAMVGGPALDSGTAEPARTTCGPARTTCGPGPGARA</sequence>
<gene>
    <name evidence="6" type="primary">orf32</name>
</gene>
<keyword evidence="1" id="KW-0805">Transcription regulation</keyword>
<dbReference type="InterPro" id="IPR036390">
    <property type="entry name" value="WH_DNA-bd_sf"/>
</dbReference>
<dbReference type="AlphaFoldDB" id="A0A8F2FA98"/>
<evidence type="ECO:0000256" key="1">
    <source>
        <dbReference type="ARBA" id="ARBA00023015"/>
    </source>
</evidence>
<keyword evidence="2" id="KW-0238">DNA-binding</keyword>
<dbReference type="Gene3D" id="1.10.10.10">
    <property type="entry name" value="Winged helix-like DNA-binding domain superfamily/Winged helix DNA-binding domain"/>
    <property type="match status" value="1"/>
</dbReference>
<evidence type="ECO:0000313" key="6">
    <source>
        <dbReference type="EMBL" id="QWT72288.1"/>
    </source>
</evidence>
<dbReference type="SUPFAM" id="SSF46785">
    <property type="entry name" value="Winged helix' DNA-binding domain"/>
    <property type="match status" value="1"/>
</dbReference>
<keyword evidence="3" id="KW-0804">Transcription</keyword>
<reference evidence="6" key="2">
    <citation type="submission" date="2021-06" db="EMBL/GenBank/DDBJ databases">
        <authorList>
            <person name="Alferova V.A."/>
            <person name="Mardanov A.V."/>
            <person name="Beletsky A.V."/>
            <person name="Ravin N.V."/>
            <person name="Osterman I.A."/>
            <person name="Terekhov S.S."/>
        </authorList>
    </citation>
    <scope>NUCLEOTIDE SEQUENCE</scope>
    <source>
        <strain evidence="6">INA-Ac-5812</strain>
    </source>
</reference>
<evidence type="ECO:0000256" key="2">
    <source>
        <dbReference type="ARBA" id="ARBA00023125"/>
    </source>
</evidence>
<name>A0A8F2FA98_STRKN</name>
<dbReference type="Pfam" id="PF12840">
    <property type="entry name" value="HTH_20"/>
    <property type="match status" value="1"/>
</dbReference>
<dbReference type="RefSeq" id="WP_399933680.1">
    <property type="nucleotide sequence ID" value="NZ_CP172446.1"/>
</dbReference>
<dbReference type="InterPro" id="IPR001845">
    <property type="entry name" value="HTH_ArsR_DNA-bd_dom"/>
</dbReference>
<feature type="region of interest" description="Disordered" evidence="4">
    <location>
        <begin position="59"/>
        <end position="81"/>
    </location>
</feature>
<evidence type="ECO:0000256" key="4">
    <source>
        <dbReference type="SAM" id="MobiDB-lite"/>
    </source>
</evidence>
<reference evidence="6" key="1">
    <citation type="journal article" date="2021" name="Angew. Chem. Int. Ed. Engl.">
        <title>Gausemycins A,B - cyclic lipoglycopeptides from Streptomyces sp.</title>
        <authorList>
            <person name="Tyurin A."/>
            <person name="Alferova V."/>
            <person name="Paramonov A."/>
            <person name="Shuvalov M."/>
            <person name="Kudryakova G."/>
            <person name="Rogozhin E."/>
            <person name="Zherebker A."/>
            <person name="Brylev V."/>
            <person name="Chistov A."/>
            <person name="Baranova A."/>
            <person name="Birykov M."/>
            <person name="Ivanov I."/>
            <person name="Prokhorenko I."/>
            <person name="Grammatikova N."/>
            <person name="Kravchenko T."/>
            <person name="Isakova E."/>
            <person name="Mirchink E."/>
            <person name="Gladkikh E."/>
            <person name="Svirshchevskaya E."/>
            <person name="Mardanov A."/>
            <person name="Beletsky A."/>
            <person name="Kocharovskaya M."/>
            <person name="Kulyaeva V."/>
            <person name="Shashkov A."/>
            <person name="Nifantiev N."/>
            <person name="Apt A."/>
            <person name="Majorov K."/>
            <person name="Efimova S."/>
            <person name="Ravin N."/>
            <person name="Nikolaev E."/>
            <person name="Ostroumova O."/>
            <person name="Katrukha G."/>
            <person name="Lapchinskaya O."/>
            <person name="Dontsova O."/>
            <person name="Terekhov S."/>
            <person name="Osterman I."/>
            <person name="Shenkarev Z."/>
            <person name="Korshun V.A."/>
        </authorList>
    </citation>
    <scope>NUCLEOTIDE SEQUENCE</scope>
    <source>
        <strain evidence="6">INA-Ac-5812</strain>
    </source>
</reference>
<accession>A0A8F2FA98</accession>
<dbReference type="PRINTS" id="PR00778">
    <property type="entry name" value="HTHARSR"/>
</dbReference>
<dbReference type="PANTHER" id="PTHR43132:SF8">
    <property type="entry name" value="HTH-TYPE TRANSCRIPTIONAL REGULATOR KMTR"/>
    <property type="match status" value="1"/>
</dbReference>
<dbReference type="PANTHER" id="PTHR43132">
    <property type="entry name" value="ARSENICAL RESISTANCE OPERON REPRESSOR ARSR-RELATED"/>
    <property type="match status" value="1"/>
</dbReference>
<organism evidence="6">
    <name type="scientific">Streptomyces kanamyceticus</name>
    <dbReference type="NCBI Taxonomy" id="1967"/>
    <lineage>
        <taxon>Bacteria</taxon>
        <taxon>Bacillati</taxon>
        <taxon>Actinomycetota</taxon>
        <taxon>Actinomycetes</taxon>
        <taxon>Kitasatosporales</taxon>
        <taxon>Streptomycetaceae</taxon>
        <taxon>Streptomyces</taxon>
    </lineage>
</organism>
<dbReference type="GO" id="GO:0003700">
    <property type="term" value="F:DNA-binding transcription factor activity"/>
    <property type="evidence" value="ECO:0007669"/>
    <property type="project" value="InterPro"/>
</dbReference>
<dbReference type="InterPro" id="IPR011991">
    <property type="entry name" value="ArsR-like_HTH"/>
</dbReference>
<evidence type="ECO:0000256" key="3">
    <source>
        <dbReference type="ARBA" id="ARBA00023163"/>
    </source>
</evidence>
<dbReference type="GO" id="GO:0003677">
    <property type="term" value="F:DNA binding"/>
    <property type="evidence" value="ECO:0007669"/>
    <property type="project" value="UniProtKB-KW"/>
</dbReference>
<dbReference type="InterPro" id="IPR051011">
    <property type="entry name" value="Metal_resp_trans_reg"/>
</dbReference>
<feature type="domain" description="HTH arsR-type" evidence="5">
    <location>
        <begin position="228"/>
        <end position="303"/>
    </location>
</feature>
<dbReference type="InterPro" id="IPR036388">
    <property type="entry name" value="WH-like_DNA-bd_sf"/>
</dbReference>
<dbReference type="EMBL" id="MZ394730">
    <property type="protein sequence ID" value="QWT72288.1"/>
    <property type="molecule type" value="Genomic_DNA"/>
</dbReference>